<sequence length="348" mass="41684">MHLYMEEILKKRIHDSSEEIYKLKHYPAEYINTLSNYIGTNILKYRNEIILYKDVYMSATEFHSCSICYNEKSTESTKNALLNILSYLNGHPSFYVTENYNFNKKLSDLYEQFDLLDMLRLRKKSFFESNTDIEPFYLEFPTLKQKNNYQTIHIEESPHEMIFELYHASLKQFESLPRCVFLYRIFEYGSVEHYNPLINPAKYKPEDALNYYVNEIMTHKYIPLYYVDYGTYINNEKDTVIRKRKKRYVNITSTLKSEAKKIQKEWKNHPYLKNKNIGNIIYTTGRNAVAHGGSGKANARYDYANNYKHINDVNIFLELIARYIIEKLNPQLESIVERKTKYYNEHNN</sequence>
<organism evidence="1 2">
    <name type="scientific">Paenibacillus nuruki</name>
    <dbReference type="NCBI Taxonomy" id="1886670"/>
    <lineage>
        <taxon>Bacteria</taxon>
        <taxon>Bacillati</taxon>
        <taxon>Bacillota</taxon>
        <taxon>Bacilli</taxon>
        <taxon>Bacillales</taxon>
        <taxon>Paenibacillaceae</taxon>
        <taxon>Paenibacillus</taxon>
    </lineage>
</organism>
<dbReference type="AlphaFoldDB" id="A0A1E3KYV8"/>
<reference evidence="1 2" key="1">
    <citation type="submission" date="2016-08" db="EMBL/GenBank/DDBJ databases">
        <title>Genome sequencing of Paenibacillus sp. TI45-13ar, isolated from Korean traditional nuruk.</title>
        <authorList>
            <person name="Kim S.-J."/>
        </authorList>
    </citation>
    <scope>NUCLEOTIDE SEQUENCE [LARGE SCALE GENOMIC DNA]</scope>
    <source>
        <strain evidence="1 2">TI45-13ar</strain>
    </source>
</reference>
<protein>
    <recommendedName>
        <fullName evidence="3">Apea-like HEPN domain-containing protein</fullName>
    </recommendedName>
</protein>
<dbReference type="PATRIC" id="fig|1886670.3.peg.3975"/>
<evidence type="ECO:0000313" key="2">
    <source>
        <dbReference type="Proteomes" id="UP000094578"/>
    </source>
</evidence>
<evidence type="ECO:0008006" key="3">
    <source>
        <dbReference type="Google" id="ProtNLM"/>
    </source>
</evidence>
<name>A0A1E3KYV8_9BACL</name>
<comment type="caution">
    <text evidence="1">The sequence shown here is derived from an EMBL/GenBank/DDBJ whole genome shotgun (WGS) entry which is preliminary data.</text>
</comment>
<gene>
    <name evidence="1" type="ORF">PTI45_03953</name>
</gene>
<evidence type="ECO:0000313" key="1">
    <source>
        <dbReference type="EMBL" id="ODP26674.1"/>
    </source>
</evidence>
<dbReference type="Proteomes" id="UP000094578">
    <property type="component" value="Unassembled WGS sequence"/>
</dbReference>
<keyword evidence="2" id="KW-1185">Reference proteome</keyword>
<dbReference type="EMBL" id="MDER01000080">
    <property type="protein sequence ID" value="ODP26674.1"/>
    <property type="molecule type" value="Genomic_DNA"/>
</dbReference>
<proteinExistence type="predicted"/>
<accession>A0A1E3KYV8</accession>